<feature type="compositionally biased region" description="Basic and acidic residues" evidence="1">
    <location>
        <begin position="1"/>
        <end position="26"/>
    </location>
</feature>
<name>A0A5B7KIA9_PORTR</name>
<feature type="compositionally biased region" description="Gly residues" evidence="1">
    <location>
        <begin position="36"/>
        <end position="46"/>
    </location>
</feature>
<feature type="compositionally biased region" description="Polar residues" evidence="1">
    <location>
        <begin position="55"/>
        <end position="68"/>
    </location>
</feature>
<dbReference type="EMBL" id="VSRR010140572">
    <property type="protein sequence ID" value="MPD04325.1"/>
    <property type="molecule type" value="Genomic_DNA"/>
</dbReference>
<dbReference type="Proteomes" id="UP000324222">
    <property type="component" value="Unassembled WGS sequence"/>
</dbReference>
<protein>
    <submittedName>
        <fullName evidence="2">Uncharacterized protein</fullName>
    </submittedName>
</protein>
<proteinExistence type="predicted"/>
<evidence type="ECO:0000313" key="3">
    <source>
        <dbReference type="Proteomes" id="UP000324222"/>
    </source>
</evidence>
<accession>A0A5B7KIA9</accession>
<sequence length="68" mass="7227">MRLALKGDHEGGKREADEHVNTDRRAPRSSCLMGFLGQGGRQGGTLEGAALLLPSPSSGQVMTHMSHK</sequence>
<keyword evidence="3" id="KW-1185">Reference proteome</keyword>
<comment type="caution">
    <text evidence="2">The sequence shown here is derived from an EMBL/GenBank/DDBJ whole genome shotgun (WGS) entry which is preliminary data.</text>
</comment>
<evidence type="ECO:0000313" key="2">
    <source>
        <dbReference type="EMBL" id="MPD04325.1"/>
    </source>
</evidence>
<evidence type="ECO:0000256" key="1">
    <source>
        <dbReference type="SAM" id="MobiDB-lite"/>
    </source>
</evidence>
<dbReference type="AlphaFoldDB" id="A0A5B7KIA9"/>
<feature type="region of interest" description="Disordered" evidence="1">
    <location>
        <begin position="1"/>
        <end position="68"/>
    </location>
</feature>
<organism evidence="2 3">
    <name type="scientific">Portunus trituberculatus</name>
    <name type="common">Swimming crab</name>
    <name type="synonym">Neptunus trituberculatus</name>
    <dbReference type="NCBI Taxonomy" id="210409"/>
    <lineage>
        <taxon>Eukaryota</taxon>
        <taxon>Metazoa</taxon>
        <taxon>Ecdysozoa</taxon>
        <taxon>Arthropoda</taxon>
        <taxon>Crustacea</taxon>
        <taxon>Multicrustacea</taxon>
        <taxon>Malacostraca</taxon>
        <taxon>Eumalacostraca</taxon>
        <taxon>Eucarida</taxon>
        <taxon>Decapoda</taxon>
        <taxon>Pleocyemata</taxon>
        <taxon>Brachyura</taxon>
        <taxon>Eubrachyura</taxon>
        <taxon>Portunoidea</taxon>
        <taxon>Portunidae</taxon>
        <taxon>Portuninae</taxon>
        <taxon>Portunus</taxon>
    </lineage>
</organism>
<gene>
    <name evidence="2" type="ORF">E2C01_100005</name>
</gene>
<reference evidence="2 3" key="1">
    <citation type="submission" date="2019-05" db="EMBL/GenBank/DDBJ databases">
        <title>Another draft genome of Portunus trituberculatus and its Hox gene families provides insights of decapod evolution.</title>
        <authorList>
            <person name="Jeong J.-H."/>
            <person name="Song I."/>
            <person name="Kim S."/>
            <person name="Choi T."/>
            <person name="Kim D."/>
            <person name="Ryu S."/>
            <person name="Kim W."/>
        </authorList>
    </citation>
    <scope>NUCLEOTIDE SEQUENCE [LARGE SCALE GENOMIC DNA]</scope>
    <source>
        <tissue evidence="2">Muscle</tissue>
    </source>
</reference>